<dbReference type="EMBL" id="CAJNJA010040772">
    <property type="protein sequence ID" value="CAE7768992.1"/>
    <property type="molecule type" value="Genomic_DNA"/>
</dbReference>
<evidence type="ECO:0008006" key="4">
    <source>
        <dbReference type="Google" id="ProtNLM"/>
    </source>
</evidence>
<organism evidence="2 3">
    <name type="scientific">Symbiodinium necroappetens</name>
    <dbReference type="NCBI Taxonomy" id="1628268"/>
    <lineage>
        <taxon>Eukaryota</taxon>
        <taxon>Sar</taxon>
        <taxon>Alveolata</taxon>
        <taxon>Dinophyceae</taxon>
        <taxon>Suessiales</taxon>
        <taxon>Symbiodiniaceae</taxon>
        <taxon>Symbiodinium</taxon>
    </lineage>
</organism>
<evidence type="ECO:0000256" key="1">
    <source>
        <dbReference type="SAM" id="SignalP"/>
    </source>
</evidence>
<sequence length="142" mass="16447">MHILVAMLLLPGCSALRDRKSPDNDSREAISWPTLAEMQEKMVKKPHPEGRPHWVTKRELSDESIDYVKTAVWACYNVDASKMASCITWQMDMDYNHTLPQQKWEAVLGRMVDRVDNEYFGPPVKARLKWGDLSILVFAYYS</sequence>
<accession>A0A812Y1X4</accession>
<gene>
    <name evidence="2" type="ORF">SNEC2469_LOCUS22449</name>
</gene>
<comment type="caution">
    <text evidence="2">The sequence shown here is derived from an EMBL/GenBank/DDBJ whole genome shotgun (WGS) entry which is preliminary data.</text>
</comment>
<reference evidence="2" key="1">
    <citation type="submission" date="2021-02" db="EMBL/GenBank/DDBJ databases">
        <authorList>
            <person name="Dougan E. K."/>
            <person name="Rhodes N."/>
            <person name="Thang M."/>
            <person name="Chan C."/>
        </authorList>
    </citation>
    <scope>NUCLEOTIDE SEQUENCE</scope>
</reference>
<evidence type="ECO:0000313" key="3">
    <source>
        <dbReference type="Proteomes" id="UP000601435"/>
    </source>
</evidence>
<proteinExistence type="predicted"/>
<feature type="signal peptide" evidence="1">
    <location>
        <begin position="1"/>
        <end position="15"/>
    </location>
</feature>
<name>A0A812Y1X4_9DINO</name>
<dbReference type="AlphaFoldDB" id="A0A812Y1X4"/>
<dbReference type="Proteomes" id="UP000601435">
    <property type="component" value="Unassembled WGS sequence"/>
</dbReference>
<feature type="chain" id="PRO_5032965748" description="Lipoprotein" evidence="1">
    <location>
        <begin position="16"/>
        <end position="142"/>
    </location>
</feature>
<keyword evidence="3" id="KW-1185">Reference proteome</keyword>
<protein>
    <recommendedName>
        <fullName evidence="4">Lipoprotein</fullName>
    </recommendedName>
</protein>
<keyword evidence="1" id="KW-0732">Signal</keyword>
<evidence type="ECO:0000313" key="2">
    <source>
        <dbReference type="EMBL" id="CAE7768992.1"/>
    </source>
</evidence>